<accession>A0A9D4JE97</accession>
<dbReference type="Proteomes" id="UP000828390">
    <property type="component" value="Unassembled WGS sequence"/>
</dbReference>
<reference evidence="2" key="2">
    <citation type="submission" date="2020-11" db="EMBL/GenBank/DDBJ databases">
        <authorList>
            <person name="McCartney M.A."/>
            <person name="Auch B."/>
            <person name="Kono T."/>
            <person name="Mallez S."/>
            <person name="Becker A."/>
            <person name="Gohl D.M."/>
            <person name="Silverstein K.A.T."/>
            <person name="Koren S."/>
            <person name="Bechman K.B."/>
            <person name="Herman A."/>
            <person name="Abrahante J.E."/>
            <person name="Garbe J."/>
        </authorList>
    </citation>
    <scope>NUCLEOTIDE SEQUENCE</scope>
    <source>
        <strain evidence="2">Duluth1</strain>
        <tissue evidence="2">Whole animal</tissue>
    </source>
</reference>
<feature type="region of interest" description="Disordered" evidence="1">
    <location>
        <begin position="58"/>
        <end position="82"/>
    </location>
</feature>
<protein>
    <submittedName>
        <fullName evidence="2">Uncharacterized protein</fullName>
    </submittedName>
</protein>
<name>A0A9D4JE97_DREPO</name>
<evidence type="ECO:0000313" key="2">
    <source>
        <dbReference type="EMBL" id="KAH3808580.1"/>
    </source>
</evidence>
<keyword evidence="3" id="KW-1185">Reference proteome</keyword>
<feature type="compositionally biased region" description="Polar residues" evidence="1">
    <location>
        <begin position="1"/>
        <end position="21"/>
    </location>
</feature>
<feature type="region of interest" description="Disordered" evidence="1">
    <location>
        <begin position="1"/>
        <end position="30"/>
    </location>
</feature>
<comment type="caution">
    <text evidence="2">The sequence shown here is derived from an EMBL/GenBank/DDBJ whole genome shotgun (WGS) entry which is preliminary data.</text>
</comment>
<evidence type="ECO:0000313" key="3">
    <source>
        <dbReference type="Proteomes" id="UP000828390"/>
    </source>
</evidence>
<dbReference type="AlphaFoldDB" id="A0A9D4JE97"/>
<gene>
    <name evidence="2" type="ORF">DPMN_136937</name>
</gene>
<feature type="compositionally biased region" description="Low complexity" evidence="1">
    <location>
        <begin position="58"/>
        <end position="75"/>
    </location>
</feature>
<dbReference type="EMBL" id="JAIWYP010000006">
    <property type="protein sequence ID" value="KAH3808580.1"/>
    <property type="molecule type" value="Genomic_DNA"/>
</dbReference>
<organism evidence="2 3">
    <name type="scientific">Dreissena polymorpha</name>
    <name type="common">Zebra mussel</name>
    <name type="synonym">Mytilus polymorpha</name>
    <dbReference type="NCBI Taxonomy" id="45954"/>
    <lineage>
        <taxon>Eukaryota</taxon>
        <taxon>Metazoa</taxon>
        <taxon>Spiralia</taxon>
        <taxon>Lophotrochozoa</taxon>
        <taxon>Mollusca</taxon>
        <taxon>Bivalvia</taxon>
        <taxon>Autobranchia</taxon>
        <taxon>Heteroconchia</taxon>
        <taxon>Euheterodonta</taxon>
        <taxon>Imparidentia</taxon>
        <taxon>Neoheterodontei</taxon>
        <taxon>Myida</taxon>
        <taxon>Dreissenoidea</taxon>
        <taxon>Dreissenidae</taxon>
        <taxon>Dreissena</taxon>
    </lineage>
</organism>
<proteinExistence type="predicted"/>
<sequence>MRTQTPNATSGTSPLHVTSRTRAMLSSRAPKHTHAILARFMTRWNYLESTGFGFTSASATTSSATNAVSTNTASTQEKTTIT</sequence>
<reference evidence="2" key="1">
    <citation type="journal article" date="2019" name="bioRxiv">
        <title>The Genome of the Zebra Mussel, Dreissena polymorpha: A Resource for Invasive Species Research.</title>
        <authorList>
            <person name="McCartney M.A."/>
            <person name="Auch B."/>
            <person name="Kono T."/>
            <person name="Mallez S."/>
            <person name="Zhang Y."/>
            <person name="Obille A."/>
            <person name="Becker A."/>
            <person name="Abrahante J.E."/>
            <person name="Garbe J."/>
            <person name="Badalamenti J.P."/>
            <person name="Herman A."/>
            <person name="Mangelson H."/>
            <person name="Liachko I."/>
            <person name="Sullivan S."/>
            <person name="Sone E.D."/>
            <person name="Koren S."/>
            <person name="Silverstein K.A.T."/>
            <person name="Beckman K.B."/>
            <person name="Gohl D.M."/>
        </authorList>
    </citation>
    <scope>NUCLEOTIDE SEQUENCE</scope>
    <source>
        <strain evidence="2">Duluth1</strain>
        <tissue evidence="2">Whole animal</tissue>
    </source>
</reference>
<evidence type="ECO:0000256" key="1">
    <source>
        <dbReference type="SAM" id="MobiDB-lite"/>
    </source>
</evidence>